<evidence type="ECO:0000313" key="2">
    <source>
        <dbReference type="Proteomes" id="UP000319783"/>
    </source>
</evidence>
<proteinExistence type="predicted"/>
<reference evidence="1 2" key="1">
    <citation type="submission" date="2019-04" db="EMBL/GenBank/DDBJ databases">
        <title>Genome of a novel bacterium Candidatus Jettenia ecosi reconstructed from metagenome of an anammox bioreactor.</title>
        <authorList>
            <person name="Mardanov A.V."/>
            <person name="Beletsky A.V."/>
            <person name="Ravin N.V."/>
            <person name="Botchkova E.A."/>
            <person name="Litti Y.V."/>
            <person name="Nozhevnikova A.N."/>
        </authorList>
    </citation>
    <scope>NUCLEOTIDE SEQUENCE [LARGE SCALE GENOMIC DNA]</scope>
    <source>
        <strain evidence="1">J2</strain>
    </source>
</reference>
<name>A0A533Q6E2_9BACT</name>
<organism evidence="1 2">
    <name type="scientific">Candidatus Jettenia ecosi</name>
    <dbReference type="NCBI Taxonomy" id="2494326"/>
    <lineage>
        <taxon>Bacteria</taxon>
        <taxon>Pseudomonadati</taxon>
        <taxon>Planctomycetota</taxon>
        <taxon>Candidatus Brocadiia</taxon>
        <taxon>Candidatus Brocadiales</taxon>
        <taxon>Candidatus Brocadiaceae</taxon>
        <taxon>Candidatus Jettenia</taxon>
    </lineage>
</organism>
<protein>
    <submittedName>
        <fullName evidence="1">Uncharacterized protein</fullName>
    </submittedName>
</protein>
<dbReference type="AlphaFoldDB" id="A0A533Q6E2"/>
<sequence>MHFIKDFNAKAQRCKNAEKILEYCIKDFNAKAQRCKGAEKILESGFRSKQPSLRHDIFTLSLVVFTLRLYTLAPLC</sequence>
<gene>
    <name evidence="1" type="ORF">JETT_3640</name>
</gene>
<evidence type="ECO:0000313" key="1">
    <source>
        <dbReference type="EMBL" id="TLD40095.1"/>
    </source>
</evidence>
<dbReference type="Proteomes" id="UP000319783">
    <property type="component" value="Unassembled WGS sequence"/>
</dbReference>
<comment type="caution">
    <text evidence="1">The sequence shown here is derived from an EMBL/GenBank/DDBJ whole genome shotgun (WGS) entry which is preliminary data.</text>
</comment>
<dbReference type="EMBL" id="SULG01000133">
    <property type="protein sequence ID" value="TLD40095.1"/>
    <property type="molecule type" value="Genomic_DNA"/>
</dbReference>
<accession>A0A533Q6E2</accession>